<dbReference type="InterPro" id="IPR000477">
    <property type="entry name" value="RT_dom"/>
</dbReference>
<accession>A0A8T3ALI0</accession>
<dbReference type="OrthoDB" id="1706699at2759"/>
<evidence type="ECO:0000313" key="2">
    <source>
        <dbReference type="EMBL" id="KAI0496894.1"/>
    </source>
</evidence>
<evidence type="ECO:0000313" key="3">
    <source>
        <dbReference type="Proteomes" id="UP000829196"/>
    </source>
</evidence>
<dbReference type="EMBL" id="JAGYWB010000016">
    <property type="protein sequence ID" value="KAI0496894.1"/>
    <property type="molecule type" value="Genomic_DNA"/>
</dbReference>
<name>A0A8T3ALI0_DENNO</name>
<dbReference type="AlphaFoldDB" id="A0A8T3ALI0"/>
<dbReference type="Proteomes" id="UP000829196">
    <property type="component" value="Unassembled WGS sequence"/>
</dbReference>
<reference evidence="2" key="1">
    <citation type="journal article" date="2022" name="Front. Genet.">
        <title>Chromosome-Scale Assembly of the Dendrobium nobile Genome Provides Insights Into the Molecular Mechanism of the Biosynthesis of the Medicinal Active Ingredient of Dendrobium.</title>
        <authorList>
            <person name="Xu Q."/>
            <person name="Niu S.-C."/>
            <person name="Li K.-L."/>
            <person name="Zheng P.-J."/>
            <person name="Zhang X.-J."/>
            <person name="Jia Y."/>
            <person name="Liu Y."/>
            <person name="Niu Y.-X."/>
            <person name="Yu L.-H."/>
            <person name="Chen D.-F."/>
            <person name="Zhang G.-Q."/>
        </authorList>
    </citation>
    <scope>NUCLEOTIDE SEQUENCE</scope>
    <source>
        <tissue evidence="2">Leaf</tissue>
    </source>
</reference>
<dbReference type="PANTHER" id="PTHR19446">
    <property type="entry name" value="REVERSE TRANSCRIPTASES"/>
    <property type="match status" value="1"/>
</dbReference>
<dbReference type="Pfam" id="PF00078">
    <property type="entry name" value="RVT_1"/>
    <property type="match status" value="1"/>
</dbReference>
<feature type="domain" description="Reverse transcriptase" evidence="1">
    <location>
        <begin position="4"/>
        <end position="93"/>
    </location>
</feature>
<dbReference type="SMR" id="A0A8T3ALI0"/>
<evidence type="ECO:0000259" key="1">
    <source>
        <dbReference type="Pfam" id="PF00078"/>
    </source>
</evidence>
<sequence length="109" mass="13036">MGRRLQRDTNVSQNQFGFMPGRSTMEVMHLLRGLLEKYRENKEDLHIIFIDLEKAYDKAPREVLWRVLEKKAVNNAYIQMIKDMYTEAITCVQTQGDLVFSYFEWIKSR</sequence>
<gene>
    <name evidence="2" type="ORF">KFK09_023220</name>
</gene>
<organism evidence="2 3">
    <name type="scientific">Dendrobium nobile</name>
    <name type="common">Orchid</name>
    <dbReference type="NCBI Taxonomy" id="94219"/>
    <lineage>
        <taxon>Eukaryota</taxon>
        <taxon>Viridiplantae</taxon>
        <taxon>Streptophyta</taxon>
        <taxon>Embryophyta</taxon>
        <taxon>Tracheophyta</taxon>
        <taxon>Spermatophyta</taxon>
        <taxon>Magnoliopsida</taxon>
        <taxon>Liliopsida</taxon>
        <taxon>Asparagales</taxon>
        <taxon>Orchidaceae</taxon>
        <taxon>Epidendroideae</taxon>
        <taxon>Malaxideae</taxon>
        <taxon>Dendrobiinae</taxon>
        <taxon>Dendrobium</taxon>
    </lineage>
</organism>
<keyword evidence="3" id="KW-1185">Reference proteome</keyword>
<protein>
    <recommendedName>
        <fullName evidence="1">Reverse transcriptase domain-containing protein</fullName>
    </recommendedName>
</protein>
<comment type="caution">
    <text evidence="2">The sequence shown here is derived from an EMBL/GenBank/DDBJ whole genome shotgun (WGS) entry which is preliminary data.</text>
</comment>
<proteinExistence type="predicted"/>